<dbReference type="InterPro" id="IPR019734">
    <property type="entry name" value="TPR_rpt"/>
</dbReference>
<protein>
    <recommendedName>
        <fullName evidence="3">Tetratricopeptide repeat protein</fullName>
    </recommendedName>
</protein>
<dbReference type="InterPro" id="IPR011990">
    <property type="entry name" value="TPR-like_helical_dom_sf"/>
</dbReference>
<organism evidence="1 2">
    <name type="scientific">Umezawaea endophytica</name>
    <dbReference type="NCBI Taxonomy" id="1654476"/>
    <lineage>
        <taxon>Bacteria</taxon>
        <taxon>Bacillati</taxon>
        <taxon>Actinomycetota</taxon>
        <taxon>Actinomycetes</taxon>
        <taxon>Pseudonocardiales</taxon>
        <taxon>Pseudonocardiaceae</taxon>
        <taxon>Umezawaea</taxon>
    </lineage>
</organism>
<gene>
    <name evidence="1" type="ORF">NZH93_49215</name>
</gene>
<keyword evidence="2" id="KW-1185">Reference proteome</keyword>
<evidence type="ECO:0000313" key="2">
    <source>
        <dbReference type="Proteomes" id="UP001141259"/>
    </source>
</evidence>
<dbReference type="SUPFAM" id="SSF48452">
    <property type="entry name" value="TPR-like"/>
    <property type="match status" value="1"/>
</dbReference>
<dbReference type="SMART" id="SM00028">
    <property type="entry name" value="TPR"/>
    <property type="match status" value="5"/>
</dbReference>
<dbReference type="RefSeq" id="WP_259630304.1">
    <property type="nucleotide sequence ID" value="NZ_JANYMP010000059.1"/>
</dbReference>
<proteinExistence type="predicted"/>
<dbReference type="EMBL" id="JANYMP010000059">
    <property type="protein sequence ID" value="MCS7484860.1"/>
    <property type="molecule type" value="Genomic_DNA"/>
</dbReference>
<evidence type="ECO:0008006" key="3">
    <source>
        <dbReference type="Google" id="ProtNLM"/>
    </source>
</evidence>
<dbReference type="Gene3D" id="1.25.40.10">
    <property type="entry name" value="Tetratricopeptide repeat domain"/>
    <property type="match status" value="2"/>
</dbReference>
<dbReference type="Proteomes" id="UP001141259">
    <property type="component" value="Unassembled WGS sequence"/>
</dbReference>
<reference evidence="1" key="1">
    <citation type="submission" date="2022-08" db="EMBL/GenBank/DDBJ databases">
        <authorList>
            <person name="Tistechok S."/>
            <person name="Samborskyy M."/>
            <person name="Roman I."/>
        </authorList>
    </citation>
    <scope>NUCLEOTIDE SEQUENCE</scope>
    <source>
        <strain evidence="1">DSM 103496</strain>
    </source>
</reference>
<dbReference type="AlphaFoldDB" id="A0A9X3ALQ6"/>
<comment type="caution">
    <text evidence="1">The sequence shown here is derived from an EMBL/GenBank/DDBJ whole genome shotgun (WGS) entry which is preliminary data.</text>
</comment>
<sequence length="603" mass="66761">MNALGQLVDQPPVTMIEPLISSPVRPGNRGDEASFVIAEGFRKTTQDEDILTNAVSSWITSARSYAQHLIESGRSSSIAQARLAHAQLAAGMFDEAKHSAQETLQKVERDIASNGLELFDHSSATAVLRVMLQLGEVESAARWIDRLPTHYILSKLRASIAAEQRDYDLALTLLESVESAESASLRGYIYLQQSKPQMALRELRVAAQAAPGDPNITLNMAFAFWHLGSTKKAIRHARQASRIAPSRKDISFALLELLFATGQYQAVFTEINFIRSGGVIETPDLLMMRARVELALERHEPAVRALRRALAASKEIGDVEYVEAIQTNLEILEPSRKNRPKKDAESEVLHKIRTAIKRSPDNVALVEMFAANAHRVANSAELRKYLDRLAPKNTQERLSELNLRLAYLEGRFDDALSFADAWSEAEPFNPQAASIALMFRGQLIPDGSRNEPQAVKVAARFAKSSSALNNIAHSLTLCGRADIARKILKESSQAVKSSFYLKATAGLVEVASGNLESGMRLYRLAAEMADSAEDGQIFRALMTLHQAMALRQLGILNCPERNSILAQALPPTSLPDDWMDRPHFRLLQAGAERRGWEWPLEIE</sequence>
<accession>A0A9X3ALQ6</accession>
<name>A0A9X3ALQ6_9PSEU</name>
<evidence type="ECO:0000313" key="1">
    <source>
        <dbReference type="EMBL" id="MCS7484860.1"/>
    </source>
</evidence>